<feature type="transmembrane region" description="Helical" evidence="6">
    <location>
        <begin position="43"/>
        <end position="61"/>
    </location>
</feature>
<name>A0A2N3QEW1_9BIFI</name>
<dbReference type="EMBL" id="PCGZ01000010">
    <property type="protein sequence ID" value="PKU89118.1"/>
    <property type="molecule type" value="Genomic_DNA"/>
</dbReference>
<feature type="transmembrane region" description="Helical" evidence="6">
    <location>
        <begin position="12"/>
        <end position="31"/>
    </location>
</feature>
<keyword evidence="4 6" id="KW-1133">Transmembrane helix</keyword>
<keyword evidence="3 6" id="KW-0812">Transmembrane</keyword>
<gene>
    <name evidence="7" type="ORF">CQR46_1501</name>
</gene>
<dbReference type="AlphaFoldDB" id="A0A2N3QEW1"/>
<dbReference type="Pfam" id="PF03649">
    <property type="entry name" value="UPF0014"/>
    <property type="match status" value="1"/>
</dbReference>
<dbReference type="Proteomes" id="UP000233730">
    <property type="component" value="Unassembled WGS sequence"/>
</dbReference>
<evidence type="ECO:0000256" key="6">
    <source>
        <dbReference type="SAM" id="Phobius"/>
    </source>
</evidence>
<keyword evidence="7" id="KW-0547">Nucleotide-binding</keyword>
<reference evidence="7 8" key="1">
    <citation type="submission" date="2017-10" db="EMBL/GenBank/DDBJ databases">
        <title>Bifidobacterium genomics.</title>
        <authorList>
            <person name="Lugli G.A."/>
            <person name="Milani C."/>
            <person name="Mancabelli L."/>
        </authorList>
    </citation>
    <scope>NUCLEOTIDE SEQUENCE [LARGE SCALE GENOMIC DNA]</scope>
    <source>
        <strain evidence="7 8">1524B</strain>
    </source>
</reference>
<dbReference type="GO" id="GO:0005524">
    <property type="term" value="F:ATP binding"/>
    <property type="evidence" value="ECO:0007669"/>
    <property type="project" value="UniProtKB-KW"/>
</dbReference>
<feature type="transmembrane region" description="Helical" evidence="6">
    <location>
        <begin position="67"/>
        <end position="86"/>
    </location>
</feature>
<keyword evidence="5 6" id="KW-0472">Membrane</keyword>
<proteinExistence type="inferred from homology"/>
<sequence>MAQHTYFTIDNIGLLIAACMVMAAAGISVLMKLDVAKSLVWSMARALIQLLVMGIILEYVIRQHNVWLVIALIGVMLVAAVQITMSRAKGVPKGLVPIVLLSLVVTMLIMISVVAELIVRPHPWYAPQVVVPLTGMMLGNTVSALALAMSRFFESMRERYEEIGTLLALGATAWEAARPSIISSIRLGMLPTIANLASAGIVTIPGMMSGQIIAGGNPVDAAKYQFVILTSFASLTLLAGTIILGLVYRRCFISYDRYRMPDPAPAPSIRQLIGKRASARRRAS</sequence>
<comment type="subcellular location">
    <subcellularLocation>
        <location evidence="1">Membrane</location>
        <topology evidence="1">Multi-pass membrane protein</topology>
    </subcellularLocation>
</comment>
<protein>
    <submittedName>
        <fullName evidence="7">ABC transporter ATP-binding protein</fullName>
    </submittedName>
</protein>
<evidence type="ECO:0000256" key="5">
    <source>
        <dbReference type="ARBA" id="ARBA00023136"/>
    </source>
</evidence>
<evidence type="ECO:0000313" key="8">
    <source>
        <dbReference type="Proteomes" id="UP000233730"/>
    </source>
</evidence>
<feature type="transmembrane region" description="Helical" evidence="6">
    <location>
        <begin position="98"/>
        <end position="119"/>
    </location>
</feature>
<comment type="caution">
    <text evidence="7">The sequence shown here is derived from an EMBL/GenBank/DDBJ whole genome shotgun (WGS) entry which is preliminary data.</text>
</comment>
<evidence type="ECO:0000256" key="4">
    <source>
        <dbReference type="ARBA" id="ARBA00022989"/>
    </source>
</evidence>
<dbReference type="PANTHER" id="PTHR30028:SF0">
    <property type="entry name" value="PROTEIN ALUMINUM SENSITIVE 3"/>
    <property type="match status" value="1"/>
</dbReference>
<feature type="transmembrane region" description="Helical" evidence="6">
    <location>
        <begin position="125"/>
        <end position="149"/>
    </location>
</feature>
<dbReference type="GO" id="GO:0005886">
    <property type="term" value="C:plasma membrane"/>
    <property type="evidence" value="ECO:0007669"/>
    <property type="project" value="TreeGrafter"/>
</dbReference>
<keyword evidence="7" id="KW-0067">ATP-binding</keyword>
<feature type="transmembrane region" description="Helical" evidence="6">
    <location>
        <begin position="193"/>
        <end position="214"/>
    </location>
</feature>
<feature type="transmembrane region" description="Helical" evidence="6">
    <location>
        <begin position="226"/>
        <end position="248"/>
    </location>
</feature>
<dbReference type="PANTHER" id="PTHR30028">
    <property type="entry name" value="UPF0014 INNER MEMBRANE PROTEIN YBBM-RELATED"/>
    <property type="match status" value="1"/>
</dbReference>
<dbReference type="InterPro" id="IPR005226">
    <property type="entry name" value="UPF0014_fam"/>
</dbReference>
<evidence type="ECO:0000256" key="1">
    <source>
        <dbReference type="ARBA" id="ARBA00004141"/>
    </source>
</evidence>
<evidence type="ECO:0000256" key="2">
    <source>
        <dbReference type="ARBA" id="ARBA00005268"/>
    </source>
</evidence>
<comment type="similarity">
    <text evidence="2">Belongs to the UPF0014 family.</text>
</comment>
<evidence type="ECO:0000313" key="7">
    <source>
        <dbReference type="EMBL" id="PKU89118.1"/>
    </source>
</evidence>
<organism evidence="7 8">
    <name type="scientific">Bifidobacterium pseudolongum subsp. globosum</name>
    <dbReference type="NCBI Taxonomy" id="1690"/>
    <lineage>
        <taxon>Bacteria</taxon>
        <taxon>Bacillati</taxon>
        <taxon>Actinomycetota</taxon>
        <taxon>Actinomycetes</taxon>
        <taxon>Bifidobacteriales</taxon>
        <taxon>Bifidobacteriaceae</taxon>
        <taxon>Bifidobacterium</taxon>
    </lineage>
</organism>
<accession>A0A2N3QEW1</accession>
<evidence type="ECO:0000256" key="3">
    <source>
        <dbReference type="ARBA" id="ARBA00022692"/>
    </source>
</evidence>
<dbReference type="RefSeq" id="WP_101430244.1">
    <property type="nucleotide sequence ID" value="NZ_PCGZ01000010.1"/>
</dbReference>